<dbReference type="Pfam" id="PF01636">
    <property type="entry name" value="APH"/>
    <property type="match status" value="1"/>
</dbReference>
<dbReference type="InterPro" id="IPR002575">
    <property type="entry name" value="Aminoglycoside_PTrfase"/>
</dbReference>
<dbReference type="PANTHER" id="PTHR21310:SF15">
    <property type="entry name" value="AMINOGLYCOSIDE PHOSPHOTRANSFERASE DOMAIN-CONTAINING PROTEIN"/>
    <property type="match status" value="1"/>
</dbReference>
<dbReference type="RefSeq" id="XP_029754645.1">
    <property type="nucleotide sequence ID" value="XM_029904347.1"/>
</dbReference>
<dbReference type="EMBL" id="KL585024">
    <property type="protein sequence ID" value="KEQ78458.1"/>
    <property type="molecule type" value="Genomic_DNA"/>
</dbReference>
<dbReference type="HOGENOM" id="CLU_046553_1_0_1"/>
<evidence type="ECO:0000313" key="2">
    <source>
        <dbReference type="EMBL" id="KEQ78458.1"/>
    </source>
</evidence>
<dbReference type="Gene3D" id="3.90.1200.10">
    <property type="match status" value="1"/>
</dbReference>
<dbReference type="SUPFAM" id="SSF56112">
    <property type="entry name" value="Protein kinase-like (PK-like)"/>
    <property type="match status" value="1"/>
</dbReference>
<gene>
    <name evidence="2" type="ORF">M438DRAFT_340659</name>
</gene>
<name>A0A074WZ26_AURPU</name>
<accession>A0A074WZ26</accession>
<keyword evidence="3" id="KW-1185">Reference proteome</keyword>
<feature type="domain" description="Aminoglycoside phosphotransferase" evidence="1">
    <location>
        <begin position="75"/>
        <end position="305"/>
    </location>
</feature>
<dbReference type="Proteomes" id="UP000030706">
    <property type="component" value="Unassembled WGS sequence"/>
</dbReference>
<dbReference type="InterPro" id="IPR051678">
    <property type="entry name" value="AGP_Transferase"/>
</dbReference>
<dbReference type="GeneID" id="40746653"/>
<dbReference type="InterPro" id="IPR011009">
    <property type="entry name" value="Kinase-like_dom_sf"/>
</dbReference>
<evidence type="ECO:0000259" key="1">
    <source>
        <dbReference type="Pfam" id="PF01636"/>
    </source>
</evidence>
<dbReference type="STRING" id="1043002.A0A074WZ26"/>
<protein>
    <recommendedName>
        <fullName evidence="1">Aminoglycoside phosphotransferase domain-containing protein</fullName>
    </recommendedName>
</protein>
<evidence type="ECO:0000313" key="3">
    <source>
        <dbReference type="Proteomes" id="UP000030706"/>
    </source>
</evidence>
<dbReference type="PANTHER" id="PTHR21310">
    <property type="entry name" value="AMINOGLYCOSIDE PHOSPHOTRANSFERASE-RELATED-RELATED"/>
    <property type="match status" value="1"/>
</dbReference>
<reference evidence="2 3" key="1">
    <citation type="journal article" date="2014" name="BMC Genomics">
        <title>Genome sequencing of four Aureobasidium pullulans varieties: biotechnological potential, stress tolerance, and description of new species.</title>
        <authorList>
            <person name="Gostin Ar C."/>
            <person name="Ohm R.A."/>
            <person name="Kogej T."/>
            <person name="Sonjak S."/>
            <person name="Turk M."/>
            <person name="Zajc J."/>
            <person name="Zalar P."/>
            <person name="Grube M."/>
            <person name="Sun H."/>
            <person name="Han J."/>
            <person name="Sharma A."/>
            <person name="Chiniquy J."/>
            <person name="Ngan C.Y."/>
            <person name="Lipzen A."/>
            <person name="Barry K."/>
            <person name="Grigoriev I.V."/>
            <person name="Gunde-Cimerman N."/>
        </authorList>
    </citation>
    <scope>NUCLEOTIDE SEQUENCE [LARGE SCALE GENOMIC DNA]</scope>
    <source>
        <strain evidence="2 3">EXF-150</strain>
    </source>
</reference>
<dbReference type="OrthoDB" id="2831558at2759"/>
<dbReference type="AlphaFoldDB" id="A0A074WZ26"/>
<proteinExistence type="predicted"/>
<organism evidence="2 3">
    <name type="scientific">Aureobasidium pullulans EXF-150</name>
    <dbReference type="NCBI Taxonomy" id="1043002"/>
    <lineage>
        <taxon>Eukaryota</taxon>
        <taxon>Fungi</taxon>
        <taxon>Dikarya</taxon>
        <taxon>Ascomycota</taxon>
        <taxon>Pezizomycotina</taxon>
        <taxon>Dothideomycetes</taxon>
        <taxon>Dothideomycetidae</taxon>
        <taxon>Dothideales</taxon>
        <taxon>Saccotheciaceae</taxon>
        <taxon>Aureobasidium</taxon>
    </lineage>
</organism>
<sequence length="427" mass="47430">MSSDDPKNHIIKAAQVGFIHKLFQSQFDVVVENVTTIPRCNNNFIHFVTFASPIASDLVISGKPGAIAIPAGTAKVVCRIGNPAAMFNHAVKVENTVAMMQLTRQALSGLDIVPRVFAWSETGEPSGTGWILEEYMPGVDIETEFSTDVPREAQRFVFSQMATILKAVQDFELPPKASGFGGLAFDDSGAVTSGPFAVEPYNGPYPDMESMYKGMLQAQLVEADRSRVAQGWKEDGLRDRLDAFAERGLEDILTRSLPEHVRPNLIIGDVVIANLLFDPCTYKVTALVDYDCSHTGHPLHEFFFSSFSVNYCVVSAEPEVATALFDQFPSPLPESKPALGTELRDCSPPQWEIMLMFEEELDKVGAARPSSIQGAKQITEIYEFMSEICPFHFVMDRWVENQSEEKLQTCRNEQRVILEKALAKWGF</sequence>